<dbReference type="RefSeq" id="WP_078350860.1">
    <property type="nucleotide sequence ID" value="NZ_MBTF01000037.1"/>
</dbReference>
<accession>A0A1S9P7S6</accession>
<gene>
    <name evidence="1" type="ORF">BC343_15725</name>
</gene>
<dbReference type="AlphaFoldDB" id="A0A1S9P7S6"/>
<reference evidence="1 2" key="1">
    <citation type="submission" date="2016-07" db="EMBL/GenBank/DDBJ databases">
        <title>Genomic analysis of zinc-resistant bacterium Mucilaginibacter pedocola TBZ30.</title>
        <authorList>
            <person name="Huang J."/>
            <person name="Tang J."/>
        </authorList>
    </citation>
    <scope>NUCLEOTIDE SEQUENCE [LARGE SCALE GENOMIC DNA]</scope>
    <source>
        <strain evidence="1 2">TBZ30</strain>
    </source>
</reference>
<comment type="caution">
    <text evidence="1">The sequence shown here is derived from an EMBL/GenBank/DDBJ whole genome shotgun (WGS) entry which is preliminary data.</text>
</comment>
<evidence type="ECO:0000313" key="2">
    <source>
        <dbReference type="Proteomes" id="UP000189739"/>
    </source>
</evidence>
<name>A0A1S9P7S6_9SPHI</name>
<proteinExistence type="predicted"/>
<dbReference type="STRING" id="1792845.BC343_15725"/>
<organism evidence="1 2">
    <name type="scientific">Mucilaginibacter pedocola</name>
    <dbReference type="NCBI Taxonomy" id="1792845"/>
    <lineage>
        <taxon>Bacteria</taxon>
        <taxon>Pseudomonadati</taxon>
        <taxon>Bacteroidota</taxon>
        <taxon>Sphingobacteriia</taxon>
        <taxon>Sphingobacteriales</taxon>
        <taxon>Sphingobacteriaceae</taxon>
        <taxon>Mucilaginibacter</taxon>
    </lineage>
</organism>
<evidence type="ECO:0000313" key="1">
    <source>
        <dbReference type="EMBL" id="OOQ56989.1"/>
    </source>
</evidence>
<dbReference type="OrthoDB" id="771769at2"/>
<sequence length="63" mass="7244">MTTFTVQIKDSDTELFLGMLKKFKAKVIEAPKESELTLEIMEALKEVKDMREGKLKPLTLEDI</sequence>
<dbReference type="Proteomes" id="UP000189739">
    <property type="component" value="Unassembled WGS sequence"/>
</dbReference>
<keyword evidence="2" id="KW-1185">Reference proteome</keyword>
<protein>
    <submittedName>
        <fullName evidence="1">Uncharacterized protein</fullName>
    </submittedName>
</protein>
<dbReference type="EMBL" id="MBTF01000037">
    <property type="protein sequence ID" value="OOQ56989.1"/>
    <property type="molecule type" value="Genomic_DNA"/>
</dbReference>